<dbReference type="GO" id="GO:0007005">
    <property type="term" value="P:mitochondrion organization"/>
    <property type="evidence" value="ECO:0000318"/>
    <property type="project" value="GO_Central"/>
</dbReference>
<dbReference type="PaxDb" id="4565-Traes_5BL_4F470A05D.1"/>
<evidence type="ECO:0000259" key="4">
    <source>
        <dbReference type="SMART" id="SM00244"/>
    </source>
</evidence>
<comment type="similarity">
    <text evidence="1">Belongs to the band 7/mec-2 family.</text>
</comment>
<organism evidence="5">
    <name type="scientific">Triticum aestivum</name>
    <name type="common">Wheat</name>
    <dbReference type="NCBI Taxonomy" id="4565"/>
    <lineage>
        <taxon>Eukaryota</taxon>
        <taxon>Viridiplantae</taxon>
        <taxon>Streptophyta</taxon>
        <taxon>Embryophyta</taxon>
        <taxon>Tracheophyta</taxon>
        <taxon>Spermatophyta</taxon>
        <taxon>Magnoliopsida</taxon>
        <taxon>Liliopsida</taxon>
        <taxon>Poales</taxon>
        <taxon>Poaceae</taxon>
        <taxon>BOP clade</taxon>
        <taxon>Pooideae</taxon>
        <taxon>Triticodae</taxon>
        <taxon>Triticeae</taxon>
        <taxon>Triticinae</taxon>
        <taxon>Triticum</taxon>
    </lineage>
</organism>
<dbReference type="SMR" id="A0A3B5Z5J5"/>
<dbReference type="Gramene" id="TraesWEE_scaffold_100456_01G000100.1">
    <property type="protein sequence ID" value="TraesWEE_scaffold_100456_01G000100.1"/>
    <property type="gene ID" value="TraesWEE_scaffold_100456_01G000100"/>
</dbReference>
<dbReference type="InterPro" id="IPR032435">
    <property type="entry name" value="STML2-like_C"/>
</dbReference>
<dbReference type="SUPFAM" id="SSF117892">
    <property type="entry name" value="Band 7/SPFH domain"/>
    <property type="match status" value="1"/>
</dbReference>
<dbReference type="Gramene" id="TraesNOR1B03G00400660.1">
    <property type="protein sequence ID" value="TraesNOR1B03G00400660.1"/>
    <property type="gene ID" value="TraesNOR1B03G00400660"/>
</dbReference>
<dbReference type="InterPro" id="IPR050710">
    <property type="entry name" value="Band7/mec-2_domain"/>
</dbReference>
<dbReference type="STRING" id="4565.A0A3B5Z5J5"/>
<dbReference type="EnsemblPlants" id="TraesCS1B02G457000.1">
    <property type="protein sequence ID" value="TraesCS1B02G457000.1"/>
    <property type="gene ID" value="TraesCS1B02G457000"/>
</dbReference>
<dbReference type="GeneID" id="123100470"/>
<dbReference type="InterPro" id="IPR001107">
    <property type="entry name" value="Band_7"/>
</dbReference>
<dbReference type="Gene3D" id="3.30.479.30">
    <property type="entry name" value="Band 7 domain"/>
    <property type="match status" value="1"/>
</dbReference>
<evidence type="ECO:0000313" key="5">
    <source>
        <dbReference type="EnsemblPlants" id="TraesCS1B02G457000.1"/>
    </source>
</evidence>
<dbReference type="SMART" id="SM00244">
    <property type="entry name" value="PHB"/>
    <property type="match status" value="1"/>
</dbReference>
<dbReference type="GO" id="GO:0005739">
    <property type="term" value="C:mitochondrion"/>
    <property type="evidence" value="ECO:0000318"/>
    <property type="project" value="GO_Central"/>
</dbReference>
<evidence type="ECO:0000256" key="2">
    <source>
        <dbReference type="ARBA" id="ARBA00023288"/>
    </source>
</evidence>
<dbReference type="Gramene" id="TraesCS1B03G1223900.1">
    <property type="protein sequence ID" value="TraesCS1B03G1223900.1.CDS"/>
    <property type="gene ID" value="TraesCS1B03G1223900"/>
</dbReference>
<dbReference type="AlphaFoldDB" id="A0A3B5Z5J5"/>
<name>A0A3B5Z5J5_WHEAT</name>
<keyword evidence="6" id="KW-1185">Reference proteome</keyword>
<feature type="compositionally biased region" description="Basic and acidic residues" evidence="3">
    <location>
        <begin position="327"/>
        <end position="339"/>
    </location>
</feature>
<reference evidence="5" key="1">
    <citation type="submission" date="2018-08" db="EMBL/GenBank/DDBJ databases">
        <authorList>
            <person name="Rossello M."/>
        </authorList>
    </citation>
    <scope>NUCLEOTIDE SEQUENCE [LARGE SCALE GENOMIC DNA]</scope>
    <source>
        <strain evidence="5">cv. Chinese Spring</strain>
    </source>
</reference>
<feature type="domain" description="Band 7" evidence="4">
    <location>
        <begin position="59"/>
        <end position="216"/>
    </location>
</feature>
<dbReference type="Pfam" id="PF16200">
    <property type="entry name" value="Band_7_C"/>
    <property type="match status" value="1"/>
</dbReference>
<dbReference type="CDD" id="cd08829">
    <property type="entry name" value="SPFH_paraslipin"/>
    <property type="match status" value="1"/>
</dbReference>
<feature type="region of interest" description="Disordered" evidence="3">
    <location>
        <begin position="308"/>
        <end position="339"/>
    </location>
</feature>
<dbReference type="PANTHER" id="PTHR43327">
    <property type="entry name" value="STOMATIN-LIKE PROTEIN 2, MITOCHONDRIAL"/>
    <property type="match status" value="1"/>
</dbReference>
<dbReference type="InterPro" id="IPR036013">
    <property type="entry name" value="Band_7/SPFH_dom_sf"/>
</dbReference>
<dbReference type="Proteomes" id="UP000019116">
    <property type="component" value="Chromosome 1B"/>
</dbReference>
<reference evidence="5" key="2">
    <citation type="submission" date="2018-10" db="UniProtKB">
        <authorList>
            <consortium name="EnsemblPlants"/>
        </authorList>
    </citation>
    <scope>IDENTIFICATION</scope>
</reference>
<evidence type="ECO:0000256" key="3">
    <source>
        <dbReference type="SAM" id="MobiDB-lite"/>
    </source>
</evidence>
<sequence length="339" mass="37413">MAMSTATRMMRLHARRSSAFCLLRSSRPDPPQLQGLGSSCRWYRGATAAVGPLSTPVNLGVSIVPERKVFVVERLGMYHKSLSSGIHFLVPGIDRIAYVHSLEEEAIQIPDNPAITKDGTLIQIGGVLHVKIADPFLASYAIENPIYAVTHLAEFVAGSEICKITLDKTFKERDTLNHNIMKSINYASCEWGVKCLKYNIRITPTEGAKKAMEMQLEAESMMERVKKAKGEGEAILARFEATVRGIVMDPESFKTEGSTEAARLKVAEEYMEVFSKLAKNMKTMLLPRVPGNWGAIIAQSQPAVLPEDLDDLSRKMPSISDMGGVLSDDKDPLPHPKQK</sequence>
<dbReference type="Gramene" id="TraesCS1B02G457000.1">
    <property type="protein sequence ID" value="TraesCS1B02G457000.1"/>
    <property type="gene ID" value="TraesCS1B02G457000"/>
</dbReference>
<keyword evidence="2" id="KW-0449">Lipoprotein</keyword>
<dbReference type="Pfam" id="PF01145">
    <property type="entry name" value="Band_7"/>
    <property type="match status" value="1"/>
</dbReference>
<evidence type="ECO:0000313" key="6">
    <source>
        <dbReference type="Proteomes" id="UP000019116"/>
    </source>
</evidence>
<gene>
    <name evidence="5" type="primary">LOC123100470</name>
</gene>
<evidence type="ECO:0000256" key="1">
    <source>
        <dbReference type="ARBA" id="ARBA00008164"/>
    </source>
</evidence>
<protein>
    <recommendedName>
        <fullName evidence="4">Band 7 domain-containing protein</fullName>
    </recommendedName>
</protein>
<accession>A0A3B5Z5J5</accession>
<dbReference type="OrthoDB" id="434619at2759"/>
<proteinExistence type="inferred from homology"/>
<dbReference type="PANTHER" id="PTHR43327:SF30">
    <property type="entry name" value="BAND 7 DOMAIN-CONTAINING PROTEIN"/>
    <property type="match status" value="1"/>
</dbReference>
<dbReference type="RefSeq" id="XP_044378338.1">
    <property type="nucleotide sequence ID" value="XM_044522403.1"/>
</dbReference>